<keyword evidence="2" id="KW-1185">Reference proteome</keyword>
<dbReference type="STRING" id="546414.Deide_16930"/>
<accession>C1CWU7</accession>
<dbReference type="OrthoDB" id="9808770at2"/>
<dbReference type="SUPFAM" id="SSF53383">
    <property type="entry name" value="PLP-dependent transferases"/>
    <property type="match status" value="1"/>
</dbReference>
<evidence type="ECO:0000313" key="2">
    <source>
        <dbReference type="Proteomes" id="UP000002208"/>
    </source>
</evidence>
<reference evidence="1 2" key="1">
    <citation type="journal article" date="2009" name="PLoS Genet.">
        <title>Alliance of proteomics and genomics to unravel the specificities of Sahara bacterium Deinococcus deserti.</title>
        <authorList>
            <person name="de Groot A."/>
            <person name="Dulermo R."/>
            <person name="Ortet P."/>
            <person name="Blanchard L."/>
            <person name="Guerin P."/>
            <person name="Fernandez B."/>
            <person name="Vacherie B."/>
            <person name="Dossat C."/>
            <person name="Jolivet E."/>
            <person name="Siguier P."/>
            <person name="Chandler M."/>
            <person name="Barakat M."/>
            <person name="Dedieu A."/>
            <person name="Barbe V."/>
            <person name="Heulin T."/>
            <person name="Sommer S."/>
            <person name="Achouak W."/>
            <person name="Armengaud J."/>
        </authorList>
    </citation>
    <scope>NUCLEOTIDE SEQUENCE [LARGE SCALE GENOMIC DNA]</scope>
    <source>
        <strain evidence="2">DSM 17065 / CIP 109153 / LMG 22923 / VCD115</strain>
    </source>
</reference>
<dbReference type="Proteomes" id="UP000002208">
    <property type="component" value="Chromosome"/>
</dbReference>
<gene>
    <name evidence="1" type="ordered locus">Deide_16930</name>
</gene>
<dbReference type="PANTHER" id="PTHR46577">
    <property type="entry name" value="HTH-TYPE TRANSCRIPTIONAL REGULATORY PROTEIN GABR"/>
    <property type="match status" value="1"/>
</dbReference>
<dbReference type="eggNOG" id="COG1167">
    <property type="taxonomic scope" value="Bacteria"/>
</dbReference>
<dbReference type="PANTHER" id="PTHR46577:SF1">
    <property type="entry name" value="HTH-TYPE TRANSCRIPTIONAL REGULATORY PROTEIN GABR"/>
    <property type="match status" value="1"/>
</dbReference>
<dbReference type="EMBL" id="CP001114">
    <property type="protein sequence ID" value="ACO46664.1"/>
    <property type="molecule type" value="Genomic_DNA"/>
</dbReference>
<dbReference type="PaxDb" id="546414-Deide_16930"/>
<dbReference type="InterPro" id="IPR015424">
    <property type="entry name" value="PyrdxlP-dep_Trfase"/>
</dbReference>
<dbReference type="InterPro" id="IPR015421">
    <property type="entry name" value="PyrdxlP-dep_Trfase_major"/>
</dbReference>
<dbReference type="AlphaFoldDB" id="C1CWU7"/>
<dbReference type="Gene3D" id="3.40.640.10">
    <property type="entry name" value="Type I PLP-dependent aspartate aminotransferase-like (Major domain)"/>
    <property type="match status" value="1"/>
</dbReference>
<evidence type="ECO:0000313" key="1">
    <source>
        <dbReference type="EMBL" id="ACO46664.1"/>
    </source>
</evidence>
<dbReference type="KEGG" id="ddr:Deide_16930"/>
<dbReference type="HOGENOM" id="CLU_1616297_0_0_0"/>
<sequence>MTPAVRTGFLLASSALMPALVRARLLLDGGHPLPVQRALTHLLMRGEVDRHVRRTRRWHAQVRAALTRDLTDLAPLAHLGGIEAGLHVCLHLAPKLNAGELTRRLAARGVFISPLASYTFAGQEPQALLLGYAGLTAAQARAGGQEIARTLHATPGCSAPYEQA</sequence>
<dbReference type="InterPro" id="IPR051446">
    <property type="entry name" value="HTH_trans_reg/aminotransferase"/>
</dbReference>
<name>C1CWU7_DEIDV</name>
<organism evidence="1 2">
    <name type="scientific">Deinococcus deserti (strain DSM 17065 / CIP 109153 / LMG 22923 / VCD115)</name>
    <dbReference type="NCBI Taxonomy" id="546414"/>
    <lineage>
        <taxon>Bacteria</taxon>
        <taxon>Thermotogati</taxon>
        <taxon>Deinococcota</taxon>
        <taxon>Deinococci</taxon>
        <taxon>Deinococcales</taxon>
        <taxon>Deinococcaceae</taxon>
        <taxon>Deinococcus</taxon>
    </lineage>
</organism>
<protein>
    <submittedName>
        <fullName evidence="1">Putative transcriptional regulator, MocR family</fullName>
    </submittedName>
</protein>
<proteinExistence type="predicted"/>